<protein>
    <submittedName>
        <fullName evidence="5">Rhomboid domain-containing protein</fullName>
    </submittedName>
</protein>
<evidence type="ECO:0000256" key="1">
    <source>
        <dbReference type="SAM" id="Phobius"/>
    </source>
</evidence>
<dbReference type="Proteomes" id="UP000272942">
    <property type="component" value="Unassembled WGS sequence"/>
</dbReference>
<sequence length="180" mass="20397">MTAVLLLVTVIVVGANYANAANQLRLYANRFYATFATIVPVDRYARDQFEVRPLIWGWLSSFVHLSQALNLWTGVFPLLGKWSGPHGRRTHIGWIPVLVCWQFLIPLPVLLLMFSLASAFHPEYARCYLSTDWQAPFILVTHVFSKFSSDRLLAGCFFIALMLCLFLSQVSLSTSFLGFC</sequence>
<feature type="chain" id="PRO_5043138066" evidence="2">
    <location>
        <begin position="21"/>
        <end position="180"/>
    </location>
</feature>
<reference evidence="3 4" key="2">
    <citation type="submission" date="2018-11" db="EMBL/GenBank/DDBJ databases">
        <authorList>
            <consortium name="Pathogen Informatics"/>
        </authorList>
    </citation>
    <scope>NUCLEOTIDE SEQUENCE [LARGE SCALE GENOMIC DNA]</scope>
    <source>
        <strain evidence="3 4">Egypt</strain>
    </source>
</reference>
<name>A0A183AK90_9TREM</name>
<keyword evidence="1" id="KW-0812">Transmembrane</keyword>
<feature type="transmembrane region" description="Helical" evidence="1">
    <location>
        <begin position="152"/>
        <end position="179"/>
    </location>
</feature>
<feature type="signal peptide" evidence="2">
    <location>
        <begin position="1"/>
        <end position="20"/>
    </location>
</feature>
<evidence type="ECO:0000313" key="4">
    <source>
        <dbReference type="Proteomes" id="UP000272942"/>
    </source>
</evidence>
<evidence type="ECO:0000313" key="3">
    <source>
        <dbReference type="EMBL" id="VDP80933.1"/>
    </source>
</evidence>
<reference evidence="5" key="1">
    <citation type="submission" date="2016-06" db="UniProtKB">
        <authorList>
            <consortium name="WormBaseParasite"/>
        </authorList>
    </citation>
    <scope>IDENTIFICATION</scope>
</reference>
<dbReference type="AlphaFoldDB" id="A0A183AK90"/>
<proteinExistence type="predicted"/>
<feature type="transmembrane region" description="Helical" evidence="1">
    <location>
        <begin position="92"/>
        <end position="114"/>
    </location>
</feature>
<organism evidence="5">
    <name type="scientific">Echinostoma caproni</name>
    <dbReference type="NCBI Taxonomy" id="27848"/>
    <lineage>
        <taxon>Eukaryota</taxon>
        <taxon>Metazoa</taxon>
        <taxon>Spiralia</taxon>
        <taxon>Lophotrochozoa</taxon>
        <taxon>Platyhelminthes</taxon>
        <taxon>Trematoda</taxon>
        <taxon>Digenea</taxon>
        <taxon>Plagiorchiida</taxon>
        <taxon>Echinostomata</taxon>
        <taxon>Echinostomatoidea</taxon>
        <taxon>Echinostomatidae</taxon>
        <taxon>Echinostoma</taxon>
    </lineage>
</organism>
<dbReference type="WBParaSite" id="ECPE_0000739101-mRNA-1">
    <property type="protein sequence ID" value="ECPE_0000739101-mRNA-1"/>
    <property type="gene ID" value="ECPE_0000739101"/>
</dbReference>
<gene>
    <name evidence="3" type="ORF">ECPE_LOCUS7375</name>
</gene>
<dbReference type="EMBL" id="UZAN01044521">
    <property type="protein sequence ID" value="VDP80933.1"/>
    <property type="molecule type" value="Genomic_DNA"/>
</dbReference>
<evidence type="ECO:0000256" key="2">
    <source>
        <dbReference type="SAM" id="SignalP"/>
    </source>
</evidence>
<keyword evidence="2" id="KW-0732">Signal</keyword>
<keyword evidence="1" id="KW-1133">Transmembrane helix</keyword>
<keyword evidence="1" id="KW-0472">Membrane</keyword>
<accession>A0A183AK90</accession>
<evidence type="ECO:0000313" key="5">
    <source>
        <dbReference type="WBParaSite" id="ECPE_0000739101-mRNA-1"/>
    </source>
</evidence>
<keyword evidence="4" id="KW-1185">Reference proteome</keyword>
<dbReference type="OrthoDB" id="6125674at2759"/>